<evidence type="ECO:0000313" key="3">
    <source>
        <dbReference type="Proteomes" id="UP001642409"/>
    </source>
</evidence>
<dbReference type="AlphaFoldDB" id="A0AA86R1L1"/>
<comment type="caution">
    <text evidence="1">The sequence shown here is derived from an EMBL/GenBank/DDBJ whole genome shotgun (WGS) entry which is preliminary data.</text>
</comment>
<evidence type="ECO:0000313" key="2">
    <source>
        <dbReference type="EMBL" id="CAL6111301.1"/>
    </source>
</evidence>
<sequence>MIKTIFTLTYGSSISSSFKPNLSRFSCFCGIQFYGGKRRNTIFESVLFIVLQMLITSSKIDFFEPLSLTNNKAEVQRFKFQSLCVPIGLFSFDFNPYWPHLT</sequence>
<dbReference type="EMBL" id="CATOUU010001066">
    <property type="protein sequence ID" value="CAI9970004.1"/>
    <property type="molecule type" value="Genomic_DNA"/>
</dbReference>
<name>A0AA86R1L1_9EUKA</name>
<proteinExistence type="predicted"/>
<organism evidence="1">
    <name type="scientific">Hexamita inflata</name>
    <dbReference type="NCBI Taxonomy" id="28002"/>
    <lineage>
        <taxon>Eukaryota</taxon>
        <taxon>Metamonada</taxon>
        <taxon>Diplomonadida</taxon>
        <taxon>Hexamitidae</taxon>
        <taxon>Hexamitinae</taxon>
        <taxon>Hexamita</taxon>
    </lineage>
</organism>
<dbReference type="EMBL" id="CAXDID020000705">
    <property type="protein sequence ID" value="CAL6111301.1"/>
    <property type="molecule type" value="Genomic_DNA"/>
</dbReference>
<gene>
    <name evidence="1" type="ORF">HINF_LOCUS57649</name>
    <name evidence="2" type="ORF">HINF_LOCUS76331</name>
</gene>
<protein>
    <submittedName>
        <fullName evidence="2">Hypothetical_protein</fullName>
    </submittedName>
</protein>
<accession>A0AA86R1L1</accession>
<dbReference type="Proteomes" id="UP001642409">
    <property type="component" value="Unassembled WGS sequence"/>
</dbReference>
<reference evidence="1" key="1">
    <citation type="submission" date="2023-06" db="EMBL/GenBank/DDBJ databases">
        <authorList>
            <person name="Kurt Z."/>
        </authorList>
    </citation>
    <scope>NUCLEOTIDE SEQUENCE</scope>
</reference>
<evidence type="ECO:0000313" key="1">
    <source>
        <dbReference type="EMBL" id="CAI9970004.1"/>
    </source>
</evidence>
<reference evidence="2 3" key="2">
    <citation type="submission" date="2024-07" db="EMBL/GenBank/DDBJ databases">
        <authorList>
            <person name="Akdeniz Z."/>
        </authorList>
    </citation>
    <scope>NUCLEOTIDE SEQUENCE [LARGE SCALE GENOMIC DNA]</scope>
</reference>
<keyword evidence="3" id="KW-1185">Reference proteome</keyword>